<gene>
    <name evidence="1" type="ORF">HG537_0A08340</name>
</gene>
<dbReference type="OrthoDB" id="4051837at2759"/>
<organism evidence="1 2">
    <name type="scientific">Torulaspora globosa</name>
    <dbReference type="NCBI Taxonomy" id="48254"/>
    <lineage>
        <taxon>Eukaryota</taxon>
        <taxon>Fungi</taxon>
        <taxon>Dikarya</taxon>
        <taxon>Ascomycota</taxon>
        <taxon>Saccharomycotina</taxon>
        <taxon>Saccharomycetes</taxon>
        <taxon>Saccharomycetales</taxon>
        <taxon>Saccharomycetaceae</taxon>
        <taxon>Torulaspora</taxon>
    </lineage>
</organism>
<dbReference type="EMBL" id="CP059267">
    <property type="protein sequence ID" value="QLQ78587.1"/>
    <property type="molecule type" value="Genomic_DNA"/>
</dbReference>
<dbReference type="Proteomes" id="UP000510647">
    <property type="component" value="Chromosome 1"/>
</dbReference>
<proteinExistence type="predicted"/>
<accession>A0A7H9HPP2</accession>
<sequence length="375" mass="43265">MKRAFSRLSCRLLKRLDGDELQSTIRFLARGSKPAISSLIDGTSGNGDVKGGSEEEAKHVERILKILNSTLPEIEPRKRHVEAHYDILFSQLKKIVENSIEATDREGSRHLTRVSGTSSVSESLYDELMLLQYTNRLTNAGQIAKIVLAKGFTEWDRVWDSISLFSENQRRDLSLLLYFRSGNAEIPEMYEEVWFRDYHKLHIITQRLLWRCVARKIDADADFALAVKQQVDRVEHWTTKDVVVLYQSLFAKAHLLPESLVDSAALSRNQQLFIKTLRMLSPYESSERKIKKWMIKLVKLSIENKVASETPRTTTGLSIYQYRFIRSLDLTVQELHSTCEGKKQLEPLRHDLTTILATIHNEEQEVKSNMSLKFI</sequence>
<reference evidence="1 2" key="1">
    <citation type="submission" date="2020-06" db="EMBL/GenBank/DDBJ databases">
        <title>The yeast mating-type switching endonuclease HO is a domesticated member of an unorthodox homing genetic element family.</title>
        <authorList>
            <person name="Coughlan A.Y."/>
            <person name="Lombardi L."/>
            <person name="Braun-Galleani S."/>
            <person name="Martos A.R."/>
            <person name="Galeote V."/>
            <person name="Bigey F."/>
            <person name="Dequin S."/>
            <person name="Byrne K.P."/>
            <person name="Wolfe K.H."/>
        </authorList>
    </citation>
    <scope>NUCLEOTIDE SEQUENCE [LARGE SCALE GENOMIC DNA]</scope>
    <source>
        <strain evidence="1 2">CBS2947</strain>
    </source>
</reference>
<name>A0A7H9HPP2_9SACH</name>
<evidence type="ECO:0000313" key="2">
    <source>
        <dbReference type="Proteomes" id="UP000510647"/>
    </source>
</evidence>
<keyword evidence="2" id="KW-1185">Reference proteome</keyword>
<evidence type="ECO:0000313" key="1">
    <source>
        <dbReference type="EMBL" id="QLQ78587.1"/>
    </source>
</evidence>
<protein>
    <submittedName>
        <fullName evidence="1">Uncharacterized protein</fullName>
    </submittedName>
</protein>
<dbReference type="AlphaFoldDB" id="A0A7H9HPP2"/>